<accession>A0A1A6H8U8</accession>
<reference evidence="1 2" key="1">
    <citation type="submission" date="2016-06" db="EMBL/GenBank/DDBJ databases">
        <title>The Draft Genome Sequence and Annotation of the Desert Woodrat Neotoma lepida.</title>
        <authorList>
            <person name="Campbell M."/>
            <person name="Oakeson K.F."/>
            <person name="Yandell M."/>
            <person name="Halpert J.R."/>
            <person name="Dearing D."/>
        </authorList>
    </citation>
    <scope>NUCLEOTIDE SEQUENCE [LARGE SCALE GENOMIC DNA]</scope>
    <source>
        <strain evidence="1">417</strain>
        <tissue evidence="1">Liver</tissue>
    </source>
</reference>
<comment type="caution">
    <text evidence="1">The sequence shown here is derived from an EMBL/GenBank/DDBJ whole genome shotgun (WGS) entry which is preliminary data.</text>
</comment>
<gene>
    <name evidence="1" type="ORF">A6R68_15443</name>
</gene>
<sequence>MEVSVDIWPLPTTQLRSPKEQERHQHRHVILAFLILLLIPRNQNRLSCLGPSPLKMYVCSKFIPTHFLMKSSSQLLSRLSAVCSGVELTTDMDR</sequence>
<keyword evidence="2" id="KW-1185">Reference proteome</keyword>
<dbReference type="EMBL" id="LZPO01044522">
    <property type="protein sequence ID" value="OBS74032.1"/>
    <property type="molecule type" value="Genomic_DNA"/>
</dbReference>
<name>A0A1A6H8U8_NEOLE</name>
<dbReference type="AlphaFoldDB" id="A0A1A6H8U8"/>
<evidence type="ECO:0000313" key="2">
    <source>
        <dbReference type="Proteomes" id="UP000092124"/>
    </source>
</evidence>
<organism evidence="1 2">
    <name type="scientific">Neotoma lepida</name>
    <name type="common">Desert woodrat</name>
    <dbReference type="NCBI Taxonomy" id="56216"/>
    <lineage>
        <taxon>Eukaryota</taxon>
        <taxon>Metazoa</taxon>
        <taxon>Chordata</taxon>
        <taxon>Craniata</taxon>
        <taxon>Vertebrata</taxon>
        <taxon>Euteleostomi</taxon>
        <taxon>Mammalia</taxon>
        <taxon>Eutheria</taxon>
        <taxon>Euarchontoglires</taxon>
        <taxon>Glires</taxon>
        <taxon>Rodentia</taxon>
        <taxon>Myomorpha</taxon>
        <taxon>Muroidea</taxon>
        <taxon>Cricetidae</taxon>
        <taxon>Neotominae</taxon>
        <taxon>Neotoma</taxon>
    </lineage>
</organism>
<dbReference type="Proteomes" id="UP000092124">
    <property type="component" value="Unassembled WGS sequence"/>
</dbReference>
<protein>
    <submittedName>
        <fullName evidence="1">Uncharacterized protein</fullName>
    </submittedName>
</protein>
<evidence type="ECO:0000313" key="1">
    <source>
        <dbReference type="EMBL" id="OBS74032.1"/>
    </source>
</evidence>
<proteinExistence type="predicted"/>